<accession>A0A0U5K058</accession>
<dbReference type="AlphaFoldDB" id="A0A0U5K058"/>
<evidence type="ECO:0000313" key="2">
    <source>
        <dbReference type="EMBL" id="CUR43544.1"/>
    </source>
</evidence>
<gene>
    <name evidence="2" type="ORF">LRLP16767_LRLP167_01343</name>
</gene>
<feature type="domain" description="SHOCT" evidence="1">
    <location>
        <begin position="296"/>
        <end position="323"/>
    </location>
</feature>
<organism evidence="2">
    <name type="scientific">Limosilactobacillus reuteri</name>
    <name type="common">Lactobacillus reuteri</name>
    <dbReference type="NCBI Taxonomy" id="1598"/>
    <lineage>
        <taxon>Bacteria</taxon>
        <taxon>Bacillati</taxon>
        <taxon>Bacillota</taxon>
        <taxon>Bacilli</taxon>
        <taxon>Lactobacillales</taxon>
        <taxon>Lactobacillaceae</taxon>
        <taxon>Limosilactobacillus</taxon>
    </lineage>
</organism>
<dbReference type="Pfam" id="PF09851">
    <property type="entry name" value="SHOCT"/>
    <property type="match status" value="1"/>
</dbReference>
<sequence length="324" mass="36797">MVAVICLLVGLAIVSLVIINSNYEKHMTIKVKTEEEEKEQQFQNEINEIKPDSAIGDRNWYILFKDHGIYHDEGIIPLNKTTYFQERSNNRILLMTPAPYGCLKILNIPENLFDKIIENLKEYGSTEIQRLLRIEDDDYLRELYDFNGGAAFAYQTDEKSKLFKISGYKKKDYSWKLLSIEFTPHYVTDYEVETVSEENGRISGHAGAALVGGAIGGTTGAVIGSSLGNNVSTETVSRSKNSANDREIPSMAILVIKNEEGKEIKMSERLYEDDVVFLKKHFLVENEKASKGNVVEEIQKLKDLFDQNIISEEEFTMGKKKLLS</sequence>
<name>A0A0U5K058_LIMRT</name>
<dbReference type="InterPro" id="IPR018649">
    <property type="entry name" value="SHOCT"/>
</dbReference>
<dbReference type="EMBL" id="LN887781">
    <property type="protein sequence ID" value="CUR43544.1"/>
    <property type="molecule type" value="Genomic_DNA"/>
</dbReference>
<reference evidence="2" key="1">
    <citation type="submission" date="2015-10" db="EMBL/GenBank/DDBJ databases">
        <authorList>
            <person name="Gilbert D.G."/>
        </authorList>
    </citation>
    <scope>NUCLEOTIDE SEQUENCE</scope>
    <source>
        <strain evidence="2">Lp167-67</strain>
    </source>
</reference>
<evidence type="ECO:0000259" key="1">
    <source>
        <dbReference type="Pfam" id="PF09851"/>
    </source>
</evidence>
<protein>
    <recommendedName>
        <fullName evidence="1">SHOCT domain-containing protein</fullName>
    </recommendedName>
</protein>
<proteinExistence type="predicted"/>